<dbReference type="EMBL" id="SIYF01000908">
    <property type="protein sequence ID" value="TKK51631.1"/>
    <property type="molecule type" value="Genomic_DNA"/>
</dbReference>
<protein>
    <submittedName>
        <fullName evidence="8">Peptidoglycan bridge formation glycyltransferase FemA/FemB family protein</fullName>
    </submittedName>
</protein>
<dbReference type="Pfam" id="PF02388">
    <property type="entry name" value="FemAB"/>
    <property type="match status" value="1"/>
</dbReference>
<comment type="caution">
    <text evidence="8">The sequence shown here is derived from an EMBL/GenBank/DDBJ whole genome shotgun (WGS) entry which is preliminary data.</text>
</comment>
<keyword evidence="6" id="KW-0012">Acyltransferase</keyword>
<dbReference type="Proteomes" id="UP000305511">
    <property type="component" value="Unassembled WGS sequence"/>
</dbReference>
<keyword evidence="2" id="KW-0963">Cytoplasm</keyword>
<keyword evidence="7" id="KW-0961">Cell wall biogenesis/degradation</keyword>
<feature type="non-terminal residue" evidence="8">
    <location>
        <position position="168"/>
    </location>
</feature>
<dbReference type="SUPFAM" id="SSF55729">
    <property type="entry name" value="Acyl-CoA N-acyltransferases (Nat)"/>
    <property type="match status" value="2"/>
</dbReference>
<keyword evidence="5" id="KW-0573">Peptidoglycan synthesis</keyword>
<evidence type="ECO:0000256" key="6">
    <source>
        <dbReference type="ARBA" id="ARBA00023315"/>
    </source>
</evidence>
<comment type="similarity">
    <text evidence="1">Belongs to the FemABX family.</text>
</comment>
<gene>
    <name evidence="8" type="ORF">EY666_20675</name>
</gene>
<dbReference type="InterPro" id="IPR016181">
    <property type="entry name" value="Acyl_CoA_acyltransferase"/>
</dbReference>
<dbReference type="GO" id="GO:0009252">
    <property type="term" value="P:peptidoglycan biosynthetic process"/>
    <property type="evidence" value="ECO:0007669"/>
    <property type="project" value="UniProtKB-KW"/>
</dbReference>
<dbReference type="AlphaFoldDB" id="A0A4U3JTM6"/>
<evidence type="ECO:0000256" key="2">
    <source>
        <dbReference type="ARBA" id="ARBA00022490"/>
    </source>
</evidence>
<keyword evidence="3 8" id="KW-0808">Transferase</keyword>
<evidence type="ECO:0000313" key="8">
    <source>
        <dbReference type="EMBL" id="TKK51631.1"/>
    </source>
</evidence>
<evidence type="ECO:0000256" key="4">
    <source>
        <dbReference type="ARBA" id="ARBA00022960"/>
    </source>
</evidence>
<dbReference type="RefSeq" id="WP_137274716.1">
    <property type="nucleotide sequence ID" value="NZ_SIYF01000908.1"/>
</dbReference>
<dbReference type="InterPro" id="IPR050644">
    <property type="entry name" value="PG_Glycine_Bridge_Synth"/>
</dbReference>
<evidence type="ECO:0000256" key="1">
    <source>
        <dbReference type="ARBA" id="ARBA00009943"/>
    </source>
</evidence>
<dbReference type="InterPro" id="IPR003447">
    <property type="entry name" value="FEMABX"/>
</dbReference>
<reference evidence="8 9" key="1">
    <citation type="submission" date="2019-02" db="EMBL/GenBank/DDBJ databases">
        <title>Bacteria dissemination in different level of health care in South Africa: the effectiveness of infections prevention and control.</title>
        <authorList>
            <person name="Shobo C."/>
            <person name="Amoako D.G."/>
            <person name="Allam M."/>
            <person name="Ismail A."/>
            <person name="Bester L.A."/>
            <person name="Essack S.Y."/>
        </authorList>
    </citation>
    <scope>NUCLEOTIDE SEQUENCE [LARGE SCALE GENOMIC DNA]</scope>
    <source>
        <strain evidence="8 9">2SIL2</strain>
    </source>
</reference>
<evidence type="ECO:0000256" key="3">
    <source>
        <dbReference type="ARBA" id="ARBA00022679"/>
    </source>
</evidence>
<dbReference type="PANTHER" id="PTHR36174">
    <property type="entry name" value="LIPID II:GLYCINE GLYCYLTRANSFERASE"/>
    <property type="match status" value="1"/>
</dbReference>
<accession>A0A4U3JTM6</accession>
<dbReference type="GO" id="GO:0071555">
    <property type="term" value="P:cell wall organization"/>
    <property type="evidence" value="ECO:0007669"/>
    <property type="project" value="UniProtKB-KW"/>
</dbReference>
<proteinExistence type="inferred from homology"/>
<dbReference type="PROSITE" id="PS51191">
    <property type="entry name" value="FEMABX"/>
    <property type="match status" value="1"/>
</dbReference>
<dbReference type="PANTHER" id="PTHR36174:SF2">
    <property type="entry name" value="AMINOACYLTRANSFERASE FEMA"/>
    <property type="match status" value="1"/>
</dbReference>
<dbReference type="GO" id="GO:0016755">
    <property type="term" value="F:aminoacyltransferase activity"/>
    <property type="evidence" value="ECO:0007669"/>
    <property type="project" value="InterPro"/>
</dbReference>
<dbReference type="Gene3D" id="3.40.630.30">
    <property type="match status" value="1"/>
</dbReference>
<name>A0A4U3JTM6_ENTFL</name>
<keyword evidence="4" id="KW-0133">Cell shape</keyword>
<feature type="non-terminal residue" evidence="8">
    <location>
        <position position="1"/>
    </location>
</feature>
<evidence type="ECO:0000256" key="5">
    <source>
        <dbReference type="ARBA" id="ARBA00022984"/>
    </source>
</evidence>
<evidence type="ECO:0000313" key="9">
    <source>
        <dbReference type="Proteomes" id="UP000305511"/>
    </source>
</evidence>
<dbReference type="GO" id="GO:0008360">
    <property type="term" value="P:regulation of cell shape"/>
    <property type="evidence" value="ECO:0007669"/>
    <property type="project" value="UniProtKB-KW"/>
</dbReference>
<evidence type="ECO:0000256" key="7">
    <source>
        <dbReference type="ARBA" id="ARBA00023316"/>
    </source>
</evidence>
<sequence length="168" mass="19716">LVIEFFFKIKKYIKKNHGLLLKVTPNYFYQHLTAEGVPLDEPQSSIHKQLLNCGLKHNGFTHTYINDNPRVIFKKNLTGFTERDLLKSYHSSTRTKVNKSIKSGMTIHQFSREELPLFEDVMHHTASRQNFQDKGLSYYQDLYDSFGNQAKYMAVEINFNSYVEETLK</sequence>
<organism evidence="8 9">
    <name type="scientific">Enterococcus faecalis</name>
    <name type="common">Streptococcus faecalis</name>
    <dbReference type="NCBI Taxonomy" id="1351"/>
    <lineage>
        <taxon>Bacteria</taxon>
        <taxon>Bacillati</taxon>
        <taxon>Bacillota</taxon>
        <taxon>Bacilli</taxon>
        <taxon>Lactobacillales</taxon>
        <taxon>Enterococcaceae</taxon>
        <taxon>Enterococcus</taxon>
    </lineage>
</organism>